<feature type="transmembrane region" description="Helical" evidence="6">
    <location>
        <begin position="20"/>
        <end position="40"/>
    </location>
</feature>
<name>A0AAV5QUS3_9ASCO</name>
<dbReference type="GO" id="GO:0030134">
    <property type="term" value="C:COPII-coated ER to Golgi transport vesicle"/>
    <property type="evidence" value="ECO:0007669"/>
    <property type="project" value="TreeGrafter"/>
</dbReference>
<organism evidence="8 9">
    <name type="scientific">Saccharomycopsis crataegensis</name>
    <dbReference type="NCBI Taxonomy" id="43959"/>
    <lineage>
        <taxon>Eukaryota</taxon>
        <taxon>Fungi</taxon>
        <taxon>Dikarya</taxon>
        <taxon>Ascomycota</taxon>
        <taxon>Saccharomycotina</taxon>
        <taxon>Saccharomycetes</taxon>
        <taxon>Saccharomycopsidaceae</taxon>
        <taxon>Saccharomycopsis</taxon>
    </lineage>
</organism>
<evidence type="ECO:0000256" key="5">
    <source>
        <dbReference type="ARBA" id="ARBA00023136"/>
    </source>
</evidence>
<feature type="transmembrane region" description="Helical" evidence="6">
    <location>
        <begin position="401"/>
        <end position="420"/>
    </location>
</feature>
<dbReference type="Gene3D" id="2.60.120.200">
    <property type="match status" value="1"/>
</dbReference>
<dbReference type="Pfam" id="PF03388">
    <property type="entry name" value="Lectin_leg-like"/>
    <property type="match status" value="1"/>
</dbReference>
<gene>
    <name evidence="8" type="ORF">DASC09_056030</name>
</gene>
<dbReference type="GO" id="GO:0005789">
    <property type="term" value="C:endoplasmic reticulum membrane"/>
    <property type="evidence" value="ECO:0007669"/>
    <property type="project" value="TreeGrafter"/>
</dbReference>
<dbReference type="InterPro" id="IPR005052">
    <property type="entry name" value="Lectin_leg"/>
</dbReference>
<dbReference type="InterPro" id="IPR013320">
    <property type="entry name" value="ConA-like_dom_sf"/>
</dbReference>
<accession>A0AAV5QUS3</accession>
<keyword evidence="9" id="KW-1185">Reference proteome</keyword>
<evidence type="ECO:0000256" key="6">
    <source>
        <dbReference type="SAM" id="Phobius"/>
    </source>
</evidence>
<keyword evidence="5 6" id="KW-0472">Membrane</keyword>
<dbReference type="GO" id="GO:0005793">
    <property type="term" value="C:endoplasmic reticulum-Golgi intermediate compartment"/>
    <property type="evidence" value="ECO:0007669"/>
    <property type="project" value="TreeGrafter"/>
</dbReference>
<proteinExistence type="predicted"/>
<evidence type="ECO:0000313" key="9">
    <source>
        <dbReference type="Proteomes" id="UP001360560"/>
    </source>
</evidence>
<dbReference type="GO" id="GO:0006888">
    <property type="term" value="P:endoplasmic reticulum to Golgi vesicle-mediated transport"/>
    <property type="evidence" value="ECO:0007669"/>
    <property type="project" value="TreeGrafter"/>
</dbReference>
<sequence length="436" mass="50449">MDIGLLSFYIRRRISQSKPLRYTLWIITALLSLIFINKVFRGGNVTVPSGDSSYQGISSSNRDLTNEEINTLIAGGNLLQKHELPKFRLAMPYLNNEVDEQNYEFTGDVLIRNDQYVRLTSLKKHQKSSFFSNSQVDLQSFVMEWNFALSGNGEVSSLHGDGMAVLFSEYKLDQGEMFGVNEYYKGFGIYVDTYRNGRSGIFPYVLASRNDGTQRYDNDNDGKANEISGCIARSLWNPSSGVVKARLVYIEDGYVSLDFDYKNEGVWTNCFTLQEVYLPEKFHVGFSAQTGDLSEIVDIFEARIYSLKDHDGNPVTEFQKLVDVMNDPSSPDKFEDVTEEYQLDDHTKRRRVVSQKKDGKQMRRTLKRLINAEKRIKKEAEQRRVERRAKRSEWWNSVKKWFYFMIAAVVCYMATIVYRVQKKNNIRRSKNQGLIV</sequence>
<evidence type="ECO:0000313" key="8">
    <source>
        <dbReference type="EMBL" id="GMM38264.1"/>
    </source>
</evidence>
<keyword evidence="4 6" id="KW-1133">Transmembrane helix</keyword>
<keyword evidence="2 6" id="KW-0812">Transmembrane</keyword>
<dbReference type="SUPFAM" id="SSF49899">
    <property type="entry name" value="Concanavalin A-like lectins/glucanases"/>
    <property type="match status" value="1"/>
</dbReference>
<dbReference type="PROSITE" id="PS51328">
    <property type="entry name" value="L_LECTIN_LIKE"/>
    <property type="match status" value="1"/>
</dbReference>
<evidence type="ECO:0000256" key="1">
    <source>
        <dbReference type="ARBA" id="ARBA00004479"/>
    </source>
</evidence>
<comment type="caution">
    <text evidence="8">The sequence shown here is derived from an EMBL/GenBank/DDBJ whole genome shotgun (WGS) entry which is preliminary data.</text>
</comment>
<dbReference type="Proteomes" id="UP001360560">
    <property type="component" value="Unassembled WGS sequence"/>
</dbReference>
<dbReference type="GO" id="GO:0000139">
    <property type="term" value="C:Golgi membrane"/>
    <property type="evidence" value="ECO:0007669"/>
    <property type="project" value="TreeGrafter"/>
</dbReference>
<evidence type="ECO:0000256" key="3">
    <source>
        <dbReference type="ARBA" id="ARBA00022729"/>
    </source>
</evidence>
<evidence type="ECO:0000256" key="4">
    <source>
        <dbReference type="ARBA" id="ARBA00022989"/>
    </source>
</evidence>
<dbReference type="AlphaFoldDB" id="A0AAV5QUS3"/>
<comment type="subcellular location">
    <subcellularLocation>
        <location evidence="1">Membrane</location>
        <topology evidence="1">Single-pass type I membrane protein</topology>
    </subcellularLocation>
</comment>
<dbReference type="RefSeq" id="XP_064855260.1">
    <property type="nucleotide sequence ID" value="XM_064999188.1"/>
</dbReference>
<evidence type="ECO:0000256" key="2">
    <source>
        <dbReference type="ARBA" id="ARBA00022692"/>
    </source>
</evidence>
<dbReference type="EMBL" id="BTFZ01000019">
    <property type="protein sequence ID" value="GMM38264.1"/>
    <property type="molecule type" value="Genomic_DNA"/>
</dbReference>
<protein>
    <recommendedName>
        <fullName evidence="7">L-type lectin-like domain-containing protein</fullName>
    </recommendedName>
</protein>
<dbReference type="GeneID" id="90076253"/>
<dbReference type="InterPro" id="IPR051136">
    <property type="entry name" value="Intracellular_Lectin-GPT"/>
</dbReference>
<dbReference type="GO" id="GO:0005537">
    <property type="term" value="F:D-mannose binding"/>
    <property type="evidence" value="ECO:0007669"/>
    <property type="project" value="TreeGrafter"/>
</dbReference>
<feature type="domain" description="L-type lectin-like" evidence="7">
    <location>
        <begin position="81"/>
        <end position="307"/>
    </location>
</feature>
<evidence type="ECO:0000259" key="7">
    <source>
        <dbReference type="PROSITE" id="PS51328"/>
    </source>
</evidence>
<reference evidence="8 9" key="1">
    <citation type="journal article" date="2023" name="Elife">
        <title>Identification of key yeast species and microbe-microbe interactions impacting larval growth of Drosophila in the wild.</title>
        <authorList>
            <person name="Mure A."/>
            <person name="Sugiura Y."/>
            <person name="Maeda R."/>
            <person name="Honda K."/>
            <person name="Sakurai N."/>
            <person name="Takahashi Y."/>
            <person name="Watada M."/>
            <person name="Katoh T."/>
            <person name="Gotoh A."/>
            <person name="Gotoh Y."/>
            <person name="Taniguchi I."/>
            <person name="Nakamura K."/>
            <person name="Hayashi T."/>
            <person name="Katayama T."/>
            <person name="Uemura T."/>
            <person name="Hattori Y."/>
        </authorList>
    </citation>
    <scope>NUCLEOTIDE SEQUENCE [LARGE SCALE GENOMIC DNA]</scope>
    <source>
        <strain evidence="8 9">SC-9</strain>
    </source>
</reference>
<dbReference type="PANTHER" id="PTHR12223:SF45">
    <property type="entry name" value="RE50040P"/>
    <property type="match status" value="1"/>
</dbReference>
<keyword evidence="3" id="KW-0732">Signal</keyword>
<dbReference type="CDD" id="cd07308">
    <property type="entry name" value="lectin_leg-like"/>
    <property type="match status" value="1"/>
</dbReference>
<dbReference type="PANTHER" id="PTHR12223">
    <property type="entry name" value="VESICULAR MANNOSE-BINDING LECTIN"/>
    <property type="match status" value="1"/>
</dbReference>